<comment type="caution">
    <text evidence="1">The sequence shown here is derived from an EMBL/GenBank/DDBJ whole genome shotgun (WGS) entry which is preliminary data.</text>
</comment>
<dbReference type="EMBL" id="CM047736">
    <property type="protein sequence ID" value="KAJ0053450.1"/>
    <property type="molecule type" value="Genomic_DNA"/>
</dbReference>
<evidence type="ECO:0000313" key="2">
    <source>
        <dbReference type="Proteomes" id="UP001163603"/>
    </source>
</evidence>
<protein>
    <submittedName>
        <fullName evidence="1">Uncharacterized protein</fullName>
    </submittedName>
</protein>
<keyword evidence="2" id="KW-1185">Reference proteome</keyword>
<sequence length="186" mass="21163">MTSLLPDTITFVFGRLLHRFTFFCGRLWSSVMSKLYVVYVRLGADIYKSWDECKSQVQGVSNVVHCSIYSSYDVVTTFETFIEERNWLEGNLMVSNKRNTIGKHYYFCTGCGDMMYVKDMREKKYSGGLGMGSSSSSSTIILALAERCEALEVEVQTVTQQRNACDERAKMLEDALNDINNLKLGE</sequence>
<name>A0ACC0ZN63_9ROSI</name>
<proteinExistence type="predicted"/>
<organism evidence="1 2">
    <name type="scientific">Pistacia integerrima</name>
    <dbReference type="NCBI Taxonomy" id="434235"/>
    <lineage>
        <taxon>Eukaryota</taxon>
        <taxon>Viridiplantae</taxon>
        <taxon>Streptophyta</taxon>
        <taxon>Embryophyta</taxon>
        <taxon>Tracheophyta</taxon>
        <taxon>Spermatophyta</taxon>
        <taxon>Magnoliopsida</taxon>
        <taxon>eudicotyledons</taxon>
        <taxon>Gunneridae</taxon>
        <taxon>Pentapetalae</taxon>
        <taxon>rosids</taxon>
        <taxon>malvids</taxon>
        <taxon>Sapindales</taxon>
        <taxon>Anacardiaceae</taxon>
        <taxon>Pistacia</taxon>
    </lineage>
</organism>
<reference evidence="2" key="1">
    <citation type="journal article" date="2023" name="G3 (Bethesda)">
        <title>Genome assembly and association tests identify interacting loci associated with vigor, precocity, and sex in interspecific pistachio rootstocks.</title>
        <authorList>
            <person name="Palmer W."/>
            <person name="Jacygrad E."/>
            <person name="Sagayaradj S."/>
            <person name="Cavanaugh K."/>
            <person name="Han R."/>
            <person name="Bertier L."/>
            <person name="Beede B."/>
            <person name="Kafkas S."/>
            <person name="Golino D."/>
            <person name="Preece J."/>
            <person name="Michelmore R."/>
        </authorList>
    </citation>
    <scope>NUCLEOTIDE SEQUENCE [LARGE SCALE GENOMIC DNA]</scope>
</reference>
<gene>
    <name evidence="1" type="ORF">Pint_00831</name>
</gene>
<evidence type="ECO:0000313" key="1">
    <source>
        <dbReference type="EMBL" id="KAJ0053450.1"/>
    </source>
</evidence>
<accession>A0ACC0ZN63</accession>
<dbReference type="Proteomes" id="UP001163603">
    <property type="component" value="Chromosome 1"/>
</dbReference>